<evidence type="ECO:0000256" key="2">
    <source>
        <dbReference type="ARBA" id="ARBA00022829"/>
    </source>
</evidence>
<protein>
    <submittedName>
        <fullName evidence="6">Putative transcriptional regulator</fullName>
    </submittedName>
</protein>
<dbReference type="FunFam" id="1.10.10.2830:FF:000001">
    <property type="entry name" value="Chromosome partitioning protein ParB"/>
    <property type="match status" value="1"/>
</dbReference>
<dbReference type="PROSITE" id="PS50943">
    <property type="entry name" value="HTH_CROC1"/>
    <property type="match status" value="1"/>
</dbReference>
<dbReference type="OrthoDB" id="9802051at2"/>
<dbReference type="EMBL" id="CM001376">
    <property type="protein sequence ID" value="EHM13929.1"/>
    <property type="molecule type" value="Genomic_DNA"/>
</dbReference>
<dbReference type="InterPro" id="IPR004437">
    <property type="entry name" value="ParB/RepB/Spo0J"/>
</dbReference>
<sequence>MAQVGSKRLGRGLSDLLKAPMAETKPEAQGDYAPEYPMENLRPNPEQPRRHFDDEALKELASSIKAHGLLQPILARRLNDGAIIVAGERRYRAAKLAGLLTVPVRFVEADDRRTREMALVENLQREDLKPLELASALRELTEKFGLTQDELSKRLGWSRSAVSNKMRLLSLPQPVADALAGEAITEGHARALLGLESEEAIKRVLSECVRLNWSVRQVENRVRRLCLQQGMPPQRKARCWRPRSAARLARDLGVKCSISGLDEDNSFTLSGLTRLQVKIVCALLEANVDRIKDSAAQKDLAAVQDESADGE</sequence>
<dbReference type="PANTHER" id="PTHR33375:SF1">
    <property type="entry name" value="CHROMOSOME-PARTITIONING PROTEIN PARB-RELATED"/>
    <property type="match status" value="1"/>
</dbReference>
<keyword evidence="2" id="KW-0159">Chromosome partition</keyword>
<evidence type="ECO:0000256" key="3">
    <source>
        <dbReference type="ARBA" id="ARBA00023125"/>
    </source>
</evidence>
<dbReference type="InterPro" id="IPR001387">
    <property type="entry name" value="Cro/C1-type_HTH"/>
</dbReference>
<dbReference type="SUPFAM" id="SSF109709">
    <property type="entry name" value="KorB DNA-binding domain-like"/>
    <property type="match status" value="1"/>
</dbReference>
<proteinExistence type="inferred from homology"/>
<dbReference type="InterPro" id="IPR050336">
    <property type="entry name" value="Chromosome_partition/occlusion"/>
</dbReference>
<dbReference type="GO" id="GO:0005694">
    <property type="term" value="C:chromosome"/>
    <property type="evidence" value="ECO:0007669"/>
    <property type="project" value="TreeGrafter"/>
</dbReference>
<evidence type="ECO:0000313" key="7">
    <source>
        <dbReference type="Proteomes" id="UP000003806"/>
    </source>
</evidence>
<feature type="region of interest" description="Disordered" evidence="4">
    <location>
        <begin position="15"/>
        <end position="49"/>
    </location>
</feature>
<dbReference type="Gene3D" id="1.10.10.2830">
    <property type="match status" value="1"/>
</dbReference>
<dbReference type="AlphaFoldDB" id="H0UJG2"/>
<feature type="domain" description="HTH cro/C1-type" evidence="5">
    <location>
        <begin position="137"/>
        <end position="164"/>
    </location>
</feature>
<dbReference type="SUPFAM" id="SSF110849">
    <property type="entry name" value="ParB/Sulfiredoxin"/>
    <property type="match status" value="1"/>
</dbReference>
<dbReference type="InterPro" id="IPR003115">
    <property type="entry name" value="ParB_N"/>
</dbReference>
<dbReference type="InterPro" id="IPR041468">
    <property type="entry name" value="HTH_ParB/Spo0J"/>
</dbReference>
<comment type="similarity">
    <text evidence="1">Belongs to the ParB family.</text>
</comment>
<dbReference type="STRING" id="885272.JonanDRAFT_1570"/>
<dbReference type="CDD" id="cd16393">
    <property type="entry name" value="SPO0J_N"/>
    <property type="match status" value="1"/>
</dbReference>
<dbReference type="NCBIfam" id="TIGR00180">
    <property type="entry name" value="parB_part"/>
    <property type="match status" value="1"/>
</dbReference>
<dbReference type="PANTHER" id="PTHR33375">
    <property type="entry name" value="CHROMOSOME-PARTITIONING PROTEIN PARB-RELATED"/>
    <property type="match status" value="1"/>
</dbReference>
<dbReference type="RefSeq" id="WP_008519828.1">
    <property type="nucleotide sequence ID" value="NZ_CM001376.1"/>
</dbReference>
<dbReference type="HOGENOM" id="CLU_023853_0_0_0"/>
<evidence type="ECO:0000256" key="4">
    <source>
        <dbReference type="SAM" id="MobiDB-lite"/>
    </source>
</evidence>
<dbReference type="Proteomes" id="UP000003806">
    <property type="component" value="Chromosome"/>
</dbReference>
<dbReference type="eggNOG" id="COG1475">
    <property type="taxonomic scope" value="Bacteria"/>
</dbReference>
<dbReference type="Pfam" id="PF17762">
    <property type="entry name" value="HTH_ParB"/>
    <property type="match status" value="1"/>
</dbReference>
<dbReference type="SMART" id="SM00470">
    <property type="entry name" value="ParB"/>
    <property type="match status" value="1"/>
</dbReference>
<accession>H0UJG2</accession>
<dbReference type="GO" id="GO:0007059">
    <property type="term" value="P:chromosome segregation"/>
    <property type="evidence" value="ECO:0007669"/>
    <property type="project" value="UniProtKB-KW"/>
</dbReference>
<dbReference type="GO" id="GO:0003677">
    <property type="term" value="F:DNA binding"/>
    <property type="evidence" value="ECO:0007669"/>
    <property type="project" value="UniProtKB-KW"/>
</dbReference>
<evidence type="ECO:0000259" key="5">
    <source>
        <dbReference type="PROSITE" id="PS50943"/>
    </source>
</evidence>
<evidence type="ECO:0000313" key="6">
    <source>
        <dbReference type="EMBL" id="EHM13929.1"/>
    </source>
</evidence>
<keyword evidence="7" id="KW-1185">Reference proteome</keyword>
<dbReference type="CDD" id="cd00093">
    <property type="entry name" value="HTH_XRE"/>
    <property type="match status" value="1"/>
</dbReference>
<name>H0UJG2_9BACT</name>
<dbReference type="Pfam" id="PF02195">
    <property type="entry name" value="ParB_N"/>
    <property type="match status" value="1"/>
</dbReference>
<organism evidence="6 7">
    <name type="scientific">Jonquetella anthropi DSM 22815</name>
    <dbReference type="NCBI Taxonomy" id="885272"/>
    <lineage>
        <taxon>Bacteria</taxon>
        <taxon>Thermotogati</taxon>
        <taxon>Synergistota</taxon>
        <taxon>Synergistia</taxon>
        <taxon>Synergistales</taxon>
        <taxon>Dethiosulfovibrionaceae</taxon>
        <taxon>Jonquetella</taxon>
    </lineage>
</organism>
<reference evidence="6 7" key="1">
    <citation type="submission" date="2011-11" db="EMBL/GenBank/DDBJ databases">
        <title>The Noncontiguous Finished genome of Jonquetella anthropi DSM 22815.</title>
        <authorList>
            <consortium name="US DOE Joint Genome Institute (JGI-PGF)"/>
            <person name="Lucas S."/>
            <person name="Copeland A."/>
            <person name="Lapidus A."/>
            <person name="Glavina del Rio T."/>
            <person name="Dalin E."/>
            <person name="Tice H."/>
            <person name="Bruce D."/>
            <person name="Goodwin L."/>
            <person name="Pitluck S."/>
            <person name="Peters L."/>
            <person name="Mikhailova N."/>
            <person name="Held B."/>
            <person name="Kyrpides N."/>
            <person name="Mavromatis K."/>
            <person name="Ivanova N."/>
            <person name="Markowitz V."/>
            <person name="Cheng J.-F."/>
            <person name="Hugenholtz P."/>
            <person name="Woyke T."/>
            <person name="Wu D."/>
            <person name="Gronow S."/>
            <person name="Wellnitz S."/>
            <person name="Brambilla E."/>
            <person name="Klenk H.-P."/>
            <person name="Eisen J.A."/>
        </authorList>
    </citation>
    <scope>NUCLEOTIDE SEQUENCE [LARGE SCALE GENOMIC DNA]</scope>
    <source>
        <strain evidence="6 7">DSM 22815</strain>
    </source>
</reference>
<dbReference type="GO" id="GO:0045881">
    <property type="term" value="P:positive regulation of sporulation resulting in formation of a cellular spore"/>
    <property type="evidence" value="ECO:0007669"/>
    <property type="project" value="TreeGrafter"/>
</dbReference>
<keyword evidence="3" id="KW-0238">DNA-binding</keyword>
<dbReference type="FunFam" id="3.90.1530.30:FF:000001">
    <property type="entry name" value="Chromosome partitioning protein ParB"/>
    <property type="match status" value="1"/>
</dbReference>
<evidence type="ECO:0000256" key="1">
    <source>
        <dbReference type="ARBA" id="ARBA00006295"/>
    </source>
</evidence>
<gene>
    <name evidence="6" type="ORF">JonanDRAFT_1570</name>
</gene>
<dbReference type="Gene3D" id="3.90.1530.30">
    <property type="match status" value="1"/>
</dbReference>
<dbReference type="InterPro" id="IPR036086">
    <property type="entry name" value="ParB/Sulfiredoxin_sf"/>
</dbReference>